<evidence type="ECO:0000313" key="8">
    <source>
        <dbReference type="Proteomes" id="UP000234845"/>
    </source>
</evidence>
<sequence length="306" mass="33644">MHTTNDYPIGTPGQAWSDAEKQAWYVAQAIQRSYADEVLSHLATLRKTFEVEQYGALPVDPERYPLFAVRSRQWNPAKPIALITGGVHGYETSGVQGALRFLETEAPRYADRFNLLVAPALSPWGYETINRWNPAAMDPNRAFRRGSPAPEAATLMRYLEPFAGKFLLHIDLHETTNTDNSEFRPALAARDGVTLDVWDIPDGFYLVGEADCPAPAFQQAVIKAVAEVTPIAPADAEGKLLGEPLQQHGVINYAARKLGLCMGLTDAPYRTTTEVYPDSPRVDAENCILAQVAAVTGALEFALQEE</sequence>
<dbReference type="EMBL" id="PKLZ01000001">
    <property type="protein sequence ID" value="PLW84322.1"/>
    <property type="molecule type" value="Genomic_DNA"/>
</dbReference>
<dbReference type="Pfam" id="PF24827">
    <property type="entry name" value="AstE_AspA_cat"/>
    <property type="match status" value="1"/>
</dbReference>
<reference evidence="8" key="1">
    <citation type="submission" date="2017-11" db="EMBL/GenBank/DDBJ databases">
        <title>The draft genome sequence of Chromatocurvus sp. F02.</title>
        <authorList>
            <person name="Du Z.-J."/>
            <person name="Chang Y.-Q."/>
        </authorList>
    </citation>
    <scope>NUCLEOTIDE SEQUENCE [LARGE SCALE GENOMIC DNA]</scope>
    <source>
        <strain evidence="8">F02</strain>
    </source>
</reference>
<gene>
    <name evidence="7" type="ORF">CWI75_02995</name>
</gene>
<keyword evidence="4" id="KW-0862">Zinc</keyword>
<organism evidence="7 8">
    <name type="scientific">Kineobactrum sediminis</name>
    <dbReference type="NCBI Taxonomy" id="1905677"/>
    <lineage>
        <taxon>Bacteria</taxon>
        <taxon>Pseudomonadati</taxon>
        <taxon>Pseudomonadota</taxon>
        <taxon>Gammaproteobacteria</taxon>
        <taxon>Cellvibrionales</taxon>
        <taxon>Halieaceae</taxon>
        <taxon>Kineobactrum</taxon>
    </lineage>
</organism>
<accession>A0A2N5Y7F4</accession>
<dbReference type="PROSITE" id="PS52035">
    <property type="entry name" value="PEPTIDASE_M14"/>
    <property type="match status" value="1"/>
</dbReference>
<comment type="similarity">
    <text evidence="5">Belongs to the peptidase M14 family.</text>
</comment>
<dbReference type="Gene3D" id="3.40.630.10">
    <property type="entry name" value="Zn peptidases"/>
    <property type="match status" value="1"/>
</dbReference>
<dbReference type="OrthoDB" id="5290048at2"/>
<name>A0A2N5Y7F4_9GAMM</name>
<dbReference type="AlphaFoldDB" id="A0A2N5Y7F4"/>
<keyword evidence="2" id="KW-0479">Metal-binding</keyword>
<evidence type="ECO:0000259" key="6">
    <source>
        <dbReference type="PROSITE" id="PS52035"/>
    </source>
</evidence>
<dbReference type="GO" id="GO:0004181">
    <property type="term" value="F:metallocarboxypeptidase activity"/>
    <property type="evidence" value="ECO:0007669"/>
    <property type="project" value="InterPro"/>
</dbReference>
<keyword evidence="3" id="KW-0378">Hydrolase</keyword>
<comment type="cofactor">
    <cofactor evidence="1">
        <name>Zn(2+)</name>
        <dbReference type="ChEBI" id="CHEBI:29105"/>
    </cofactor>
</comment>
<comment type="caution">
    <text evidence="5">Lacks conserved residue(s) required for the propagation of feature annotation.</text>
</comment>
<evidence type="ECO:0000256" key="3">
    <source>
        <dbReference type="ARBA" id="ARBA00022801"/>
    </source>
</evidence>
<comment type="caution">
    <text evidence="7">The sequence shown here is derived from an EMBL/GenBank/DDBJ whole genome shotgun (WGS) entry which is preliminary data.</text>
</comment>
<evidence type="ECO:0000256" key="2">
    <source>
        <dbReference type="ARBA" id="ARBA00022723"/>
    </source>
</evidence>
<protein>
    <submittedName>
        <fullName evidence="7">Peptidase</fullName>
    </submittedName>
</protein>
<dbReference type="InterPro" id="IPR000834">
    <property type="entry name" value="Peptidase_M14"/>
</dbReference>
<dbReference type="GO" id="GO:0008270">
    <property type="term" value="F:zinc ion binding"/>
    <property type="evidence" value="ECO:0007669"/>
    <property type="project" value="InterPro"/>
</dbReference>
<keyword evidence="8" id="KW-1185">Reference proteome</keyword>
<proteinExistence type="inferred from homology"/>
<evidence type="ECO:0000313" key="7">
    <source>
        <dbReference type="EMBL" id="PLW84322.1"/>
    </source>
</evidence>
<evidence type="ECO:0000256" key="1">
    <source>
        <dbReference type="ARBA" id="ARBA00001947"/>
    </source>
</evidence>
<feature type="domain" description="Peptidase M14" evidence="6">
    <location>
        <begin position="30"/>
        <end position="306"/>
    </location>
</feature>
<evidence type="ECO:0000256" key="4">
    <source>
        <dbReference type="ARBA" id="ARBA00022833"/>
    </source>
</evidence>
<dbReference type="RefSeq" id="WP_101519958.1">
    <property type="nucleotide sequence ID" value="NZ_PKLZ01000001.1"/>
</dbReference>
<dbReference type="GO" id="GO:0016788">
    <property type="term" value="F:hydrolase activity, acting on ester bonds"/>
    <property type="evidence" value="ECO:0007669"/>
    <property type="project" value="InterPro"/>
</dbReference>
<evidence type="ECO:0000256" key="5">
    <source>
        <dbReference type="PROSITE-ProRule" id="PRU01379"/>
    </source>
</evidence>
<dbReference type="Proteomes" id="UP000234845">
    <property type="component" value="Unassembled WGS sequence"/>
</dbReference>
<dbReference type="SUPFAM" id="SSF53187">
    <property type="entry name" value="Zn-dependent exopeptidases"/>
    <property type="match status" value="1"/>
</dbReference>
<dbReference type="CDD" id="cd06231">
    <property type="entry name" value="M14_REP34-like"/>
    <property type="match status" value="1"/>
</dbReference>
<dbReference type="InterPro" id="IPR055438">
    <property type="entry name" value="AstE_AspA_cat"/>
</dbReference>
<dbReference type="GO" id="GO:0006508">
    <property type="term" value="P:proteolysis"/>
    <property type="evidence" value="ECO:0007669"/>
    <property type="project" value="InterPro"/>
</dbReference>